<reference evidence="1 2" key="1">
    <citation type="journal article" date="2014" name="Am. J. Bot.">
        <title>Genome assembly and annotation for red clover (Trifolium pratense; Fabaceae).</title>
        <authorList>
            <person name="Istvanek J."/>
            <person name="Jaros M."/>
            <person name="Krenek A."/>
            <person name="Repkova J."/>
        </authorList>
    </citation>
    <scope>NUCLEOTIDE SEQUENCE [LARGE SCALE GENOMIC DNA]</scope>
    <source>
        <strain evidence="2">cv. Tatra</strain>
        <tissue evidence="1">Young leaves</tissue>
    </source>
</reference>
<name>A0A2K3LIH2_TRIPR</name>
<protein>
    <submittedName>
        <fullName evidence="1">Uncharacterized protein</fullName>
    </submittedName>
</protein>
<evidence type="ECO:0000313" key="2">
    <source>
        <dbReference type="Proteomes" id="UP000236291"/>
    </source>
</evidence>
<gene>
    <name evidence="1" type="ORF">L195_g034305</name>
</gene>
<evidence type="ECO:0000313" key="1">
    <source>
        <dbReference type="EMBL" id="PNX78328.1"/>
    </source>
</evidence>
<dbReference type="EMBL" id="ASHM01033914">
    <property type="protein sequence ID" value="PNX78328.1"/>
    <property type="molecule type" value="Genomic_DNA"/>
</dbReference>
<sequence length="47" mass="4920">MPRHAWPSTQSPPTHQNIALGAAGVTLRAGAASGPVFYFNSKTNPNT</sequence>
<accession>A0A2K3LIH2</accession>
<comment type="caution">
    <text evidence="1">The sequence shown here is derived from an EMBL/GenBank/DDBJ whole genome shotgun (WGS) entry which is preliminary data.</text>
</comment>
<organism evidence="1 2">
    <name type="scientific">Trifolium pratense</name>
    <name type="common">Red clover</name>
    <dbReference type="NCBI Taxonomy" id="57577"/>
    <lineage>
        <taxon>Eukaryota</taxon>
        <taxon>Viridiplantae</taxon>
        <taxon>Streptophyta</taxon>
        <taxon>Embryophyta</taxon>
        <taxon>Tracheophyta</taxon>
        <taxon>Spermatophyta</taxon>
        <taxon>Magnoliopsida</taxon>
        <taxon>eudicotyledons</taxon>
        <taxon>Gunneridae</taxon>
        <taxon>Pentapetalae</taxon>
        <taxon>rosids</taxon>
        <taxon>fabids</taxon>
        <taxon>Fabales</taxon>
        <taxon>Fabaceae</taxon>
        <taxon>Papilionoideae</taxon>
        <taxon>50 kb inversion clade</taxon>
        <taxon>NPAAA clade</taxon>
        <taxon>Hologalegina</taxon>
        <taxon>IRL clade</taxon>
        <taxon>Trifolieae</taxon>
        <taxon>Trifolium</taxon>
    </lineage>
</organism>
<proteinExistence type="predicted"/>
<dbReference type="AlphaFoldDB" id="A0A2K3LIH2"/>
<reference evidence="1 2" key="2">
    <citation type="journal article" date="2017" name="Front. Plant Sci.">
        <title>Gene Classification and Mining of Molecular Markers Useful in Red Clover (Trifolium pratense) Breeding.</title>
        <authorList>
            <person name="Istvanek J."/>
            <person name="Dluhosova J."/>
            <person name="Dluhos P."/>
            <person name="Patkova L."/>
            <person name="Nedelnik J."/>
            <person name="Repkova J."/>
        </authorList>
    </citation>
    <scope>NUCLEOTIDE SEQUENCE [LARGE SCALE GENOMIC DNA]</scope>
    <source>
        <strain evidence="2">cv. Tatra</strain>
        <tissue evidence="1">Young leaves</tissue>
    </source>
</reference>
<dbReference type="Proteomes" id="UP000236291">
    <property type="component" value="Unassembled WGS sequence"/>
</dbReference>